<proteinExistence type="predicted"/>
<accession>A0ACC0CNS8</accession>
<reference evidence="1 2" key="1">
    <citation type="journal article" date="2022" name="New Phytol.">
        <title>Ecological generalism drives hyperdiversity of secondary metabolite gene clusters in xylarialean endophytes.</title>
        <authorList>
            <person name="Franco M.E.E."/>
            <person name="Wisecaver J.H."/>
            <person name="Arnold A.E."/>
            <person name="Ju Y.M."/>
            <person name="Slot J.C."/>
            <person name="Ahrendt S."/>
            <person name="Moore L.P."/>
            <person name="Eastman K.E."/>
            <person name="Scott K."/>
            <person name="Konkel Z."/>
            <person name="Mondo S.J."/>
            <person name="Kuo A."/>
            <person name="Hayes R.D."/>
            <person name="Haridas S."/>
            <person name="Andreopoulos B."/>
            <person name="Riley R."/>
            <person name="LaButti K."/>
            <person name="Pangilinan J."/>
            <person name="Lipzen A."/>
            <person name="Amirebrahimi M."/>
            <person name="Yan J."/>
            <person name="Adam C."/>
            <person name="Keymanesh K."/>
            <person name="Ng V."/>
            <person name="Louie K."/>
            <person name="Northen T."/>
            <person name="Drula E."/>
            <person name="Henrissat B."/>
            <person name="Hsieh H.M."/>
            <person name="Youens-Clark K."/>
            <person name="Lutzoni F."/>
            <person name="Miadlikowska J."/>
            <person name="Eastwood D.C."/>
            <person name="Hamelin R.C."/>
            <person name="Grigoriev I.V."/>
            <person name="U'Ren J.M."/>
        </authorList>
    </citation>
    <scope>NUCLEOTIDE SEQUENCE [LARGE SCALE GENOMIC DNA]</scope>
    <source>
        <strain evidence="1 2">ER1909</strain>
    </source>
</reference>
<keyword evidence="1" id="KW-0378">Hydrolase</keyword>
<gene>
    <name evidence="1" type="ORF">F4821DRAFT_14615</name>
</gene>
<protein>
    <submittedName>
        <fullName evidence="1">Glycoside hydrolase family 95 protein</fullName>
    </submittedName>
</protein>
<sequence>MDIYRVLTLLSLGAISLAALDGSRYLWYDQPAIEWERGSLPIGNGRMGATIYGSLDEVVTINEDTIWSGPFQDRTPVNGLEALPQARELFLSGNITGGGDFVLNQLCPPASAKDQRQFSYFGNLNIAFGHLDGVENYVRWLDTRAGNSGVSYTYGGANYTREYIASFPADVLAARFQTTKPGGLSLNASISRAQYTLENVASVEDAIATLTYRGSSGQPADQSPILFSGQVRFVAVGANVTTSGSTVIITGATTVDMFVDIETNYRYPGPEELDAEIDNKLAAAIGGGYDMVRDEALADSSALLERASINIGKSPNGLADLPTDQRVLNARTSKDDVELTTLAWNLGRHMLVSSSRNTAAAIDFPTNLQGVWNNKTTAPWGGKYTININTEMNYWPAMTTNLLETQEPLFDLMALARPRGAQMARDLYGCEGTMYHHNLDVWGDTAPTDYWRSASMWPMGAAWLVQHMIEHYRFTGDRQFLNETAYPYLLDVAKFFECYTFEWQGWRVTGPSLSPENTFIVPTDMASAGTGEPMDINIAMDDQLMRDVFRALLEAADELGVSDTDADVVQAREFISKIRPTQIGSLGQILEWRSEYTELEKGHRHFSHLYSLHPGSEFSSLKNETLARAAGVSVDRRRNSKGGSTGWSRTWMINLYARLFRGDDAWDAAQAWFEMFVTEGLWNTDDGATFQIDGNMGFTSGITEMFLQSHAGVLHILPALPQNAISTGWVKGLTARGNFVVDIEWEGGSFRSANVTSNMGADLTLRVENGTQVLVDGKAYDKTIHTQKGSQYQITPAISN</sequence>
<evidence type="ECO:0000313" key="1">
    <source>
        <dbReference type="EMBL" id="KAI6082049.1"/>
    </source>
</evidence>
<organism evidence="1 2">
    <name type="scientific">Hypoxylon rubiginosum</name>
    <dbReference type="NCBI Taxonomy" id="110542"/>
    <lineage>
        <taxon>Eukaryota</taxon>
        <taxon>Fungi</taxon>
        <taxon>Dikarya</taxon>
        <taxon>Ascomycota</taxon>
        <taxon>Pezizomycotina</taxon>
        <taxon>Sordariomycetes</taxon>
        <taxon>Xylariomycetidae</taxon>
        <taxon>Xylariales</taxon>
        <taxon>Hypoxylaceae</taxon>
        <taxon>Hypoxylon</taxon>
    </lineage>
</organism>
<keyword evidence="2" id="KW-1185">Reference proteome</keyword>
<comment type="caution">
    <text evidence="1">The sequence shown here is derived from an EMBL/GenBank/DDBJ whole genome shotgun (WGS) entry which is preliminary data.</text>
</comment>
<name>A0ACC0CNS8_9PEZI</name>
<dbReference type="EMBL" id="MU394380">
    <property type="protein sequence ID" value="KAI6082049.1"/>
    <property type="molecule type" value="Genomic_DNA"/>
</dbReference>
<evidence type="ECO:0000313" key="2">
    <source>
        <dbReference type="Proteomes" id="UP001497680"/>
    </source>
</evidence>
<dbReference type="Proteomes" id="UP001497680">
    <property type="component" value="Unassembled WGS sequence"/>
</dbReference>